<evidence type="ECO:0000256" key="1">
    <source>
        <dbReference type="ARBA" id="ARBA00004389"/>
    </source>
</evidence>
<keyword evidence="7 12" id="KW-1133">Transmembrane helix</keyword>
<keyword evidence="6 10" id="KW-0653">Protein transport</keyword>
<dbReference type="Pfam" id="PF03911">
    <property type="entry name" value="Sec61_beta"/>
    <property type="match status" value="1"/>
</dbReference>
<feature type="transmembrane region" description="Helical" evidence="12">
    <location>
        <begin position="71"/>
        <end position="90"/>
    </location>
</feature>
<dbReference type="PIRSF" id="PIRSF006398">
    <property type="entry name" value="Sec61_beta_euk"/>
    <property type="match status" value="1"/>
</dbReference>
<dbReference type="GO" id="GO:0006886">
    <property type="term" value="P:intracellular protein transport"/>
    <property type="evidence" value="ECO:0007669"/>
    <property type="project" value="InterPro"/>
</dbReference>
<dbReference type="GO" id="GO:0005784">
    <property type="term" value="C:Sec61 translocon complex"/>
    <property type="evidence" value="ECO:0007669"/>
    <property type="project" value="UniProtKB-UniRule"/>
</dbReference>
<keyword evidence="8 10" id="KW-0811">Translocation</keyword>
<reference evidence="13" key="1">
    <citation type="submission" date="2014-08" db="EMBL/GenBank/DDBJ databases">
        <authorList>
            <person name="Sharma Rahul"/>
            <person name="Thines Marco"/>
        </authorList>
    </citation>
    <scope>NUCLEOTIDE SEQUENCE</scope>
</reference>
<evidence type="ECO:0000256" key="7">
    <source>
        <dbReference type="ARBA" id="ARBA00022989"/>
    </source>
</evidence>
<evidence type="ECO:0000256" key="4">
    <source>
        <dbReference type="ARBA" id="ARBA00022692"/>
    </source>
</evidence>
<dbReference type="PANTHER" id="PTHR13509">
    <property type="entry name" value="SEC61 SUBUNIT BETA"/>
    <property type="match status" value="1"/>
</dbReference>
<comment type="subcellular location">
    <subcellularLocation>
        <location evidence="1">Endoplasmic reticulum membrane</location>
        <topology evidence="1">Single-pass membrane protein</topology>
    </subcellularLocation>
</comment>
<sequence>MSASSSATRPVNPAAQSSGVVRPHGANAVRRRAAPAQKPNSTRAAGAGGSSQTMLRLYTGDGEGGLKVDPFIIIVLSIALIFSVVSLHIISKIVRAFTK</sequence>
<comment type="similarity">
    <text evidence="2 10">Belongs to the SEC61-beta family.</text>
</comment>
<evidence type="ECO:0000256" key="3">
    <source>
        <dbReference type="ARBA" id="ARBA00022448"/>
    </source>
</evidence>
<evidence type="ECO:0000256" key="10">
    <source>
        <dbReference type="PIRNR" id="PIRNR006398"/>
    </source>
</evidence>
<keyword evidence="3 10" id="KW-0813">Transport</keyword>
<protein>
    <recommendedName>
        <fullName evidence="10">Protein transport protein Sec61 subunit beta</fullName>
    </recommendedName>
</protein>
<name>A0A0F7SPM2_PHARH</name>
<dbReference type="InterPro" id="IPR016482">
    <property type="entry name" value="SecG/Sec61-beta/Sbh"/>
</dbReference>
<keyword evidence="5 10" id="KW-0256">Endoplasmic reticulum</keyword>
<dbReference type="AlphaFoldDB" id="A0A0F7SPM2"/>
<feature type="region of interest" description="Disordered" evidence="11">
    <location>
        <begin position="1"/>
        <end position="50"/>
    </location>
</feature>
<dbReference type="InterPro" id="IPR030671">
    <property type="entry name" value="Sec61-beta/Sbh"/>
</dbReference>
<evidence type="ECO:0000256" key="6">
    <source>
        <dbReference type="ARBA" id="ARBA00022927"/>
    </source>
</evidence>
<feature type="compositionally biased region" description="Polar residues" evidence="11">
    <location>
        <begin position="1"/>
        <end position="19"/>
    </location>
</feature>
<evidence type="ECO:0000256" key="11">
    <source>
        <dbReference type="SAM" id="MobiDB-lite"/>
    </source>
</evidence>
<dbReference type="EMBL" id="LN483157">
    <property type="protein sequence ID" value="CED84162.1"/>
    <property type="molecule type" value="Genomic_DNA"/>
</dbReference>
<keyword evidence="4 12" id="KW-0812">Transmembrane</keyword>
<comment type="function">
    <text evidence="10">Necessary for protein translocation in the endoplasmic reticulum.</text>
</comment>
<evidence type="ECO:0000256" key="2">
    <source>
        <dbReference type="ARBA" id="ARBA00006103"/>
    </source>
</evidence>
<accession>A0A0F7SPM2</accession>
<evidence type="ECO:0000256" key="5">
    <source>
        <dbReference type="ARBA" id="ARBA00022824"/>
    </source>
</evidence>
<evidence type="ECO:0000256" key="8">
    <source>
        <dbReference type="ARBA" id="ARBA00023010"/>
    </source>
</evidence>
<evidence type="ECO:0000256" key="9">
    <source>
        <dbReference type="ARBA" id="ARBA00023136"/>
    </source>
</evidence>
<proteinExistence type="inferred from homology"/>
<evidence type="ECO:0000313" key="13">
    <source>
        <dbReference type="EMBL" id="CED84162.1"/>
    </source>
</evidence>
<evidence type="ECO:0000256" key="12">
    <source>
        <dbReference type="SAM" id="Phobius"/>
    </source>
</evidence>
<organism evidence="13">
    <name type="scientific">Phaffia rhodozyma</name>
    <name type="common">Yeast</name>
    <name type="synonym">Xanthophyllomyces dendrorhous</name>
    <dbReference type="NCBI Taxonomy" id="264483"/>
    <lineage>
        <taxon>Eukaryota</taxon>
        <taxon>Fungi</taxon>
        <taxon>Dikarya</taxon>
        <taxon>Basidiomycota</taxon>
        <taxon>Agaricomycotina</taxon>
        <taxon>Tremellomycetes</taxon>
        <taxon>Cystofilobasidiales</taxon>
        <taxon>Mrakiaceae</taxon>
        <taxon>Phaffia</taxon>
    </lineage>
</organism>
<keyword evidence="9 10" id="KW-0472">Membrane</keyword>